<dbReference type="InterPro" id="IPR029903">
    <property type="entry name" value="RmlD-like-bd"/>
</dbReference>
<organism evidence="4 5">
    <name type="scientific">Liquorilactobacillus cacaonum DSM 21116</name>
    <dbReference type="NCBI Taxonomy" id="1423729"/>
    <lineage>
        <taxon>Bacteria</taxon>
        <taxon>Bacillati</taxon>
        <taxon>Bacillota</taxon>
        <taxon>Bacilli</taxon>
        <taxon>Lactobacillales</taxon>
        <taxon>Lactobacillaceae</taxon>
        <taxon>Liquorilactobacillus</taxon>
    </lineage>
</organism>
<dbReference type="RefSeq" id="WP_057828191.1">
    <property type="nucleotide sequence ID" value="NZ_AYZE01000003.1"/>
</dbReference>
<dbReference type="EC" id="1.1.1.133" evidence="2"/>
<dbReference type="FunFam" id="3.40.50.720:FF:000159">
    <property type="entry name" value="dTDP-4-dehydrorhamnose reductase"/>
    <property type="match status" value="1"/>
</dbReference>
<evidence type="ECO:0000313" key="4">
    <source>
        <dbReference type="EMBL" id="KRM92816.1"/>
    </source>
</evidence>
<proteinExistence type="inferred from homology"/>
<dbReference type="Gene3D" id="3.90.25.10">
    <property type="entry name" value="UDP-galactose 4-epimerase, domain 1"/>
    <property type="match status" value="1"/>
</dbReference>
<dbReference type="AlphaFoldDB" id="A0A0R2CP31"/>
<dbReference type="PANTHER" id="PTHR10491:SF4">
    <property type="entry name" value="METHIONINE ADENOSYLTRANSFERASE 2 SUBUNIT BETA"/>
    <property type="match status" value="1"/>
</dbReference>
<evidence type="ECO:0000256" key="1">
    <source>
        <dbReference type="ARBA" id="ARBA00010944"/>
    </source>
</evidence>
<keyword evidence="2" id="KW-0521">NADP</keyword>
<dbReference type="Proteomes" id="UP000051131">
    <property type="component" value="Unassembled WGS sequence"/>
</dbReference>
<dbReference type="SUPFAM" id="SSF51735">
    <property type="entry name" value="NAD(P)-binding Rossmann-fold domains"/>
    <property type="match status" value="1"/>
</dbReference>
<comment type="similarity">
    <text evidence="1 2">Belongs to the dTDP-4-dehydrorhamnose reductase family.</text>
</comment>
<dbReference type="Pfam" id="PF04321">
    <property type="entry name" value="RmlD_sub_bind"/>
    <property type="match status" value="1"/>
</dbReference>
<feature type="domain" description="RmlD-like substrate binding" evidence="3">
    <location>
        <begin position="2"/>
        <end position="277"/>
    </location>
</feature>
<evidence type="ECO:0000259" key="3">
    <source>
        <dbReference type="Pfam" id="PF04321"/>
    </source>
</evidence>
<dbReference type="PATRIC" id="fig|1423729.3.peg.573"/>
<dbReference type="Gene3D" id="3.40.50.720">
    <property type="entry name" value="NAD(P)-binding Rossmann-like Domain"/>
    <property type="match status" value="1"/>
</dbReference>
<keyword evidence="5" id="KW-1185">Reference proteome</keyword>
<comment type="pathway">
    <text evidence="2">Carbohydrate biosynthesis; dTDP-L-rhamnose biosynthesis.</text>
</comment>
<protein>
    <recommendedName>
        <fullName evidence="2">dTDP-4-dehydrorhamnose reductase</fullName>
        <ecNumber evidence="2">1.1.1.133</ecNumber>
    </recommendedName>
</protein>
<keyword evidence="2" id="KW-0560">Oxidoreductase</keyword>
<dbReference type="GO" id="GO:0008831">
    <property type="term" value="F:dTDP-4-dehydrorhamnose reductase activity"/>
    <property type="evidence" value="ECO:0007669"/>
    <property type="project" value="UniProtKB-EC"/>
</dbReference>
<dbReference type="EMBL" id="AYZE01000003">
    <property type="protein sequence ID" value="KRM92816.1"/>
    <property type="molecule type" value="Genomic_DNA"/>
</dbReference>
<accession>A0A0R2CP31</accession>
<evidence type="ECO:0000313" key="5">
    <source>
        <dbReference type="Proteomes" id="UP000051131"/>
    </source>
</evidence>
<dbReference type="UniPathway" id="UPA00124"/>
<dbReference type="STRING" id="1423729.FC80_GL000568"/>
<dbReference type="OrthoDB" id="9803892at2"/>
<dbReference type="CDD" id="cd05254">
    <property type="entry name" value="dTDP_HR_like_SDR_e"/>
    <property type="match status" value="1"/>
</dbReference>
<reference evidence="4 5" key="1">
    <citation type="journal article" date="2015" name="Genome Announc.">
        <title>Expanding the biotechnology potential of lactobacilli through comparative genomics of 213 strains and associated genera.</title>
        <authorList>
            <person name="Sun Z."/>
            <person name="Harris H.M."/>
            <person name="McCann A."/>
            <person name="Guo C."/>
            <person name="Argimon S."/>
            <person name="Zhang W."/>
            <person name="Yang X."/>
            <person name="Jeffery I.B."/>
            <person name="Cooney J.C."/>
            <person name="Kagawa T.F."/>
            <person name="Liu W."/>
            <person name="Song Y."/>
            <person name="Salvetti E."/>
            <person name="Wrobel A."/>
            <person name="Rasinkangas P."/>
            <person name="Parkhill J."/>
            <person name="Rea M.C."/>
            <person name="O'Sullivan O."/>
            <person name="Ritari J."/>
            <person name="Douillard F.P."/>
            <person name="Paul Ross R."/>
            <person name="Yang R."/>
            <person name="Briner A.E."/>
            <person name="Felis G.E."/>
            <person name="de Vos W.M."/>
            <person name="Barrangou R."/>
            <person name="Klaenhammer T.R."/>
            <person name="Caufield P.W."/>
            <person name="Cui Y."/>
            <person name="Zhang H."/>
            <person name="O'Toole P.W."/>
        </authorList>
    </citation>
    <scope>NUCLEOTIDE SEQUENCE [LARGE SCALE GENOMIC DNA]</scope>
    <source>
        <strain evidence="4 5">DSM 21116</strain>
    </source>
</reference>
<dbReference type="InterPro" id="IPR005913">
    <property type="entry name" value="dTDP_dehydrorham_reduct"/>
</dbReference>
<comment type="caution">
    <text evidence="4">The sequence shown here is derived from an EMBL/GenBank/DDBJ whole genome shotgun (WGS) entry which is preliminary data.</text>
</comment>
<dbReference type="GO" id="GO:0005829">
    <property type="term" value="C:cytosol"/>
    <property type="evidence" value="ECO:0007669"/>
    <property type="project" value="TreeGrafter"/>
</dbReference>
<name>A0A0R2CP31_9LACO</name>
<dbReference type="NCBIfam" id="TIGR01214">
    <property type="entry name" value="rmlD"/>
    <property type="match status" value="1"/>
</dbReference>
<dbReference type="GO" id="GO:0019305">
    <property type="term" value="P:dTDP-rhamnose biosynthetic process"/>
    <property type="evidence" value="ECO:0007669"/>
    <property type="project" value="UniProtKB-UniPathway"/>
</dbReference>
<gene>
    <name evidence="4" type="ORF">FC80_GL000568</name>
</gene>
<comment type="function">
    <text evidence="2">Catalyzes the reduction of dTDP-6-deoxy-L-lyxo-4-hexulose to yield dTDP-L-rhamnose.</text>
</comment>
<dbReference type="PANTHER" id="PTHR10491">
    <property type="entry name" value="DTDP-4-DEHYDRORHAMNOSE REDUCTASE"/>
    <property type="match status" value="1"/>
</dbReference>
<evidence type="ECO:0000256" key="2">
    <source>
        <dbReference type="RuleBase" id="RU364082"/>
    </source>
</evidence>
<sequence>MILVTGGSGQLGSELRNLLDEKKIGYVAPSSKELNITDEKAVKKYIDELKPTVIYHCAAYTAVDAAEDEGKETNHLVNVLGTRNIARAAEKIGAVIVYISTDYVFDGSLEDDEYRVDAQTNPLNEYGKAKLMGEEAIQKYASKFYIIRTSWVFGEYGKNFVFTMQRLAKEHPKLTVVDDQVGRPTWTKTLAEFMVYAVDKKVEYGIYHLSNDNSCTWYEFAKEILKDEDVKVEPVTSDQFPQKAMRPTHSIMDLSKAKSIGFEIPTWQDALCAMEQNLENK</sequence>
<dbReference type="InterPro" id="IPR036291">
    <property type="entry name" value="NAD(P)-bd_dom_sf"/>
</dbReference>